<gene>
    <name evidence="2" type="ORF">SDC9_66733</name>
</gene>
<proteinExistence type="predicted"/>
<feature type="compositionally biased region" description="Pro residues" evidence="1">
    <location>
        <begin position="47"/>
        <end position="63"/>
    </location>
</feature>
<dbReference type="PROSITE" id="PS51257">
    <property type="entry name" value="PROKAR_LIPOPROTEIN"/>
    <property type="match status" value="1"/>
</dbReference>
<evidence type="ECO:0000313" key="2">
    <source>
        <dbReference type="EMBL" id="MPM20304.1"/>
    </source>
</evidence>
<reference evidence="2" key="1">
    <citation type="submission" date="2019-08" db="EMBL/GenBank/DDBJ databases">
        <authorList>
            <person name="Kucharzyk K."/>
            <person name="Murdoch R.W."/>
            <person name="Higgins S."/>
            <person name="Loffler F."/>
        </authorList>
    </citation>
    <scope>NUCLEOTIDE SEQUENCE</scope>
</reference>
<sequence>MKKTGRVFAAALALIFLLLACLLTACASGESVLSSGAPSPESNATPSPIPTATPVPTPSPTPTLSPEEIKTAKLNQEFHDFLNKEGEFTPEKIFSQLIEFYCSHGNSTREVDWSNYDERKFGLGLSSIQPHIQGYLFDYFESEGRIILILGFDGADGTRFISPVEIPFYVVEGAQRQFRVGKSTVNNMDGIDYSIPRDTVTTGECTESIVIKDRNTLFSILDSLKGKVIAFFLEEYEWNFDLSTNATFLALSTAAQNCLIDYQNEVNSKVDLAFALLHSVTDNNIKINEWRGGDEKEIYRLIMDADGNAILRIENADQLENIDISRVPLLVTFKWYDGPTATP</sequence>
<evidence type="ECO:0000256" key="1">
    <source>
        <dbReference type="SAM" id="MobiDB-lite"/>
    </source>
</evidence>
<accession>A0A644Y2D2</accession>
<dbReference type="EMBL" id="VSSQ01003354">
    <property type="protein sequence ID" value="MPM20304.1"/>
    <property type="molecule type" value="Genomic_DNA"/>
</dbReference>
<feature type="region of interest" description="Disordered" evidence="1">
    <location>
        <begin position="34"/>
        <end position="64"/>
    </location>
</feature>
<name>A0A644Y2D2_9ZZZZ</name>
<feature type="compositionally biased region" description="Polar residues" evidence="1">
    <location>
        <begin position="34"/>
        <end position="44"/>
    </location>
</feature>
<dbReference type="AlphaFoldDB" id="A0A644Y2D2"/>
<organism evidence="2">
    <name type="scientific">bioreactor metagenome</name>
    <dbReference type="NCBI Taxonomy" id="1076179"/>
    <lineage>
        <taxon>unclassified sequences</taxon>
        <taxon>metagenomes</taxon>
        <taxon>ecological metagenomes</taxon>
    </lineage>
</organism>
<comment type="caution">
    <text evidence="2">The sequence shown here is derived from an EMBL/GenBank/DDBJ whole genome shotgun (WGS) entry which is preliminary data.</text>
</comment>
<protein>
    <submittedName>
        <fullName evidence="2">Uncharacterized protein</fullName>
    </submittedName>
</protein>